<dbReference type="PANTHER" id="PTHR11705">
    <property type="entry name" value="PROTEASE FAMILY M14 CARBOXYPEPTIDASE A,B"/>
    <property type="match status" value="1"/>
</dbReference>
<accession>A0AAV0V2L0</accession>
<dbReference type="PANTHER" id="PTHR11705:SF143">
    <property type="entry name" value="SLL0236 PROTEIN"/>
    <property type="match status" value="1"/>
</dbReference>
<keyword evidence="5" id="KW-0645">Protease</keyword>
<comment type="similarity">
    <text evidence="2 11">Belongs to the peptidase M14 family.</text>
</comment>
<dbReference type="GO" id="GO:0008270">
    <property type="term" value="F:zinc ion binding"/>
    <property type="evidence" value="ECO:0007669"/>
    <property type="project" value="InterPro"/>
</dbReference>
<dbReference type="GO" id="GO:0006508">
    <property type="term" value="P:proteolysis"/>
    <property type="evidence" value="ECO:0007669"/>
    <property type="project" value="UniProtKB-KW"/>
</dbReference>
<sequence>MQICRVFFAMAMLSFPLEVNSASWGYRHHQASRHRYTIEGTKAAMDAALQTPHSHLDIRSIKATLSSEQPVHADTKVRADVVGSEKNVEAFAAAGTLHSTAQTIHLSKHVRGRISKTLSPMKGLKHEGYSEAQVIAKDRGETLACIEGTKGYLDDLQEKTGNESSDRILYTKNPFFDCFRPSHEVFDFLDVVTEQNPEFITKYENVSITYEGRAIPAFKISTTSKREEVITHKKTLYTQALIHAREWQAGAATLYTMASMLDDLRAGDEAAISLFDKFDWYFVPIVNIDGYQYTWEVDRMWRTNRHLVNWNGQDVGVDLNRNWPPEEYFKLDPSNVDQETYPGEHPLSEASTARLFDFIKNLDSLSGVLDMHTFGGQVLRPFSNQPGSGAEPFGSRMRALGDSVRNALSTKPNVQYQSETGANLYKAYGCFDDGIFLEFNLTVPALTIEVEGGDFVSPQNSIRPVGENIHLGLRQFAHEALEYTQQQEVEADVRKEDQLHINEFGRNNALLHEIRDQKKVVKDKLDTLDDANTDLMMGEDDNIQLFIGESFVEASEESAQEYIEKQMEEANTELMKLQAEESKLEARQSTLKTLLYSRFGQSINLEDS</sequence>
<dbReference type="SMART" id="SM00631">
    <property type="entry name" value="Zn_pept"/>
    <property type="match status" value="1"/>
</dbReference>
<evidence type="ECO:0000259" key="14">
    <source>
        <dbReference type="PROSITE" id="PS52035"/>
    </source>
</evidence>
<evidence type="ECO:0000256" key="10">
    <source>
        <dbReference type="ARBA" id="ARBA00023049"/>
    </source>
</evidence>
<feature type="domain" description="Peptidase M14" evidence="14">
    <location>
        <begin position="178"/>
        <end position="480"/>
    </location>
</feature>
<feature type="coiled-coil region" evidence="12">
    <location>
        <begin position="560"/>
        <end position="587"/>
    </location>
</feature>
<keyword evidence="12" id="KW-0175">Coiled coil</keyword>
<name>A0AAV0V2L0_9STRA</name>
<dbReference type="EMBL" id="CANTFM010001857">
    <property type="protein sequence ID" value="CAI5743384.1"/>
    <property type="molecule type" value="Genomic_DNA"/>
</dbReference>
<evidence type="ECO:0000256" key="8">
    <source>
        <dbReference type="ARBA" id="ARBA00022801"/>
    </source>
</evidence>
<evidence type="ECO:0000256" key="11">
    <source>
        <dbReference type="PROSITE-ProRule" id="PRU01379"/>
    </source>
</evidence>
<dbReference type="Pfam" id="PF00246">
    <property type="entry name" value="Peptidase_M14"/>
    <property type="match status" value="1"/>
</dbReference>
<evidence type="ECO:0000256" key="1">
    <source>
        <dbReference type="ARBA" id="ARBA00001947"/>
    </source>
</evidence>
<dbReference type="GO" id="GO:0004181">
    <property type="term" value="F:metallocarboxypeptidase activity"/>
    <property type="evidence" value="ECO:0007669"/>
    <property type="project" value="InterPro"/>
</dbReference>
<dbReference type="AlphaFoldDB" id="A0AAV0V2L0"/>
<dbReference type="PROSITE" id="PS52035">
    <property type="entry name" value="PEPTIDASE_M14"/>
    <property type="match status" value="1"/>
</dbReference>
<dbReference type="InterPro" id="IPR000834">
    <property type="entry name" value="Peptidase_M14"/>
</dbReference>
<feature type="chain" id="PRO_5043662114" description="Peptidase M14 domain-containing protein" evidence="13">
    <location>
        <begin position="22"/>
        <end position="608"/>
    </location>
</feature>
<comment type="caution">
    <text evidence="15">The sequence shown here is derived from an EMBL/GenBank/DDBJ whole genome shotgun (WGS) entry which is preliminary data.</text>
</comment>
<evidence type="ECO:0000256" key="6">
    <source>
        <dbReference type="ARBA" id="ARBA00022723"/>
    </source>
</evidence>
<evidence type="ECO:0000256" key="4">
    <source>
        <dbReference type="ARBA" id="ARBA00022645"/>
    </source>
</evidence>
<feature type="signal peptide" evidence="13">
    <location>
        <begin position="1"/>
        <end position="21"/>
    </location>
</feature>
<dbReference type="CDD" id="cd23165">
    <property type="entry name" value="Prefoldin_4"/>
    <property type="match status" value="1"/>
</dbReference>
<keyword evidence="6" id="KW-0479">Metal-binding</keyword>
<keyword evidence="8" id="KW-0378">Hydrolase</keyword>
<keyword evidence="4" id="KW-0121">Carboxypeptidase</keyword>
<dbReference type="GO" id="GO:0051082">
    <property type="term" value="F:unfolded protein binding"/>
    <property type="evidence" value="ECO:0007669"/>
    <property type="project" value="InterPro"/>
</dbReference>
<proteinExistence type="inferred from homology"/>
<dbReference type="InterPro" id="IPR002777">
    <property type="entry name" value="PFD_beta-like"/>
</dbReference>
<evidence type="ECO:0000313" key="16">
    <source>
        <dbReference type="Proteomes" id="UP001162029"/>
    </source>
</evidence>
<evidence type="ECO:0000256" key="13">
    <source>
        <dbReference type="SAM" id="SignalP"/>
    </source>
</evidence>
<dbReference type="Pfam" id="PF01920">
    <property type="entry name" value="Prefoldin_2"/>
    <property type="match status" value="1"/>
</dbReference>
<comment type="similarity">
    <text evidence="3">Belongs to the prefoldin subunit beta family.</text>
</comment>
<feature type="active site" description="Proton donor/acceptor" evidence="11">
    <location>
        <position position="449"/>
    </location>
</feature>
<organism evidence="15 16">
    <name type="scientific">Peronospora destructor</name>
    <dbReference type="NCBI Taxonomy" id="86335"/>
    <lineage>
        <taxon>Eukaryota</taxon>
        <taxon>Sar</taxon>
        <taxon>Stramenopiles</taxon>
        <taxon>Oomycota</taxon>
        <taxon>Peronosporomycetes</taxon>
        <taxon>Peronosporales</taxon>
        <taxon>Peronosporaceae</taxon>
        <taxon>Peronospora</taxon>
    </lineage>
</organism>
<protein>
    <recommendedName>
        <fullName evidence="14">Peptidase M14 domain-containing protein</fullName>
    </recommendedName>
</protein>
<dbReference type="FunFam" id="3.40.630.10:FF:000084">
    <property type="entry name" value="Carboxypeptidase B2"/>
    <property type="match status" value="1"/>
</dbReference>
<keyword evidence="7 13" id="KW-0732">Signal</keyword>
<evidence type="ECO:0000256" key="12">
    <source>
        <dbReference type="SAM" id="Coils"/>
    </source>
</evidence>
<keyword evidence="16" id="KW-1185">Reference proteome</keyword>
<dbReference type="Gene3D" id="3.40.630.10">
    <property type="entry name" value="Zn peptidases"/>
    <property type="match status" value="1"/>
</dbReference>
<dbReference type="Proteomes" id="UP001162029">
    <property type="component" value="Unassembled WGS sequence"/>
</dbReference>
<keyword evidence="9" id="KW-0862">Zinc</keyword>
<evidence type="ECO:0000256" key="7">
    <source>
        <dbReference type="ARBA" id="ARBA00022729"/>
    </source>
</evidence>
<gene>
    <name evidence="15" type="ORF">PDE001_LOCUS8687</name>
</gene>
<evidence type="ECO:0000256" key="9">
    <source>
        <dbReference type="ARBA" id="ARBA00022833"/>
    </source>
</evidence>
<dbReference type="SUPFAM" id="SSF53187">
    <property type="entry name" value="Zn-dependent exopeptidases"/>
    <property type="match status" value="1"/>
</dbReference>
<evidence type="ECO:0000256" key="3">
    <source>
        <dbReference type="ARBA" id="ARBA00008045"/>
    </source>
</evidence>
<keyword evidence="10" id="KW-0482">Metalloprotease</keyword>
<dbReference type="GO" id="GO:0006457">
    <property type="term" value="P:protein folding"/>
    <property type="evidence" value="ECO:0007669"/>
    <property type="project" value="InterPro"/>
</dbReference>
<dbReference type="GO" id="GO:0016272">
    <property type="term" value="C:prefoldin complex"/>
    <property type="evidence" value="ECO:0007669"/>
    <property type="project" value="InterPro"/>
</dbReference>
<comment type="cofactor">
    <cofactor evidence="1">
        <name>Zn(2+)</name>
        <dbReference type="ChEBI" id="CHEBI:29105"/>
    </cofactor>
</comment>
<evidence type="ECO:0000256" key="2">
    <source>
        <dbReference type="ARBA" id="ARBA00005988"/>
    </source>
</evidence>
<reference evidence="15" key="1">
    <citation type="submission" date="2022-12" db="EMBL/GenBank/DDBJ databases">
        <authorList>
            <person name="Webb A."/>
        </authorList>
    </citation>
    <scope>NUCLEOTIDE SEQUENCE</scope>
    <source>
        <strain evidence="15">Pd1</strain>
    </source>
</reference>
<evidence type="ECO:0000256" key="5">
    <source>
        <dbReference type="ARBA" id="ARBA00022670"/>
    </source>
</evidence>
<dbReference type="GO" id="GO:0005615">
    <property type="term" value="C:extracellular space"/>
    <property type="evidence" value="ECO:0007669"/>
    <property type="project" value="TreeGrafter"/>
</dbReference>
<evidence type="ECO:0000313" key="15">
    <source>
        <dbReference type="EMBL" id="CAI5743384.1"/>
    </source>
</evidence>